<dbReference type="eggNOG" id="COG0451">
    <property type="taxonomic scope" value="Bacteria"/>
</dbReference>
<dbReference type="InterPro" id="IPR001509">
    <property type="entry name" value="Epimerase_deHydtase"/>
</dbReference>
<keyword evidence="3" id="KW-1185">Reference proteome</keyword>
<dbReference type="Gene3D" id="3.40.50.720">
    <property type="entry name" value="NAD(P)-binding Rossmann-like Domain"/>
    <property type="match status" value="1"/>
</dbReference>
<evidence type="ECO:0000313" key="2">
    <source>
        <dbReference type="EMBL" id="EGG54747.1"/>
    </source>
</evidence>
<dbReference type="OrthoDB" id="1490291at2"/>
<name>F3QTM2_9BACT</name>
<dbReference type="HOGENOM" id="CLU_007383_6_1_10"/>
<accession>F3QTM2</accession>
<dbReference type="EMBL" id="AFBR01000036">
    <property type="protein sequence ID" value="EGG54747.1"/>
    <property type="molecule type" value="Genomic_DNA"/>
</dbReference>
<feature type="domain" description="NAD-dependent epimerase/dehydratase" evidence="1">
    <location>
        <begin position="3"/>
        <end position="233"/>
    </location>
</feature>
<organism evidence="2 3">
    <name type="scientific">Paraprevotella xylaniphila YIT 11841</name>
    <dbReference type="NCBI Taxonomy" id="762982"/>
    <lineage>
        <taxon>Bacteria</taxon>
        <taxon>Pseudomonadati</taxon>
        <taxon>Bacteroidota</taxon>
        <taxon>Bacteroidia</taxon>
        <taxon>Bacteroidales</taxon>
        <taxon>Prevotellaceae</taxon>
        <taxon>Paraprevotella</taxon>
    </lineage>
</organism>
<evidence type="ECO:0000259" key="1">
    <source>
        <dbReference type="Pfam" id="PF01370"/>
    </source>
</evidence>
<dbReference type="SUPFAM" id="SSF51735">
    <property type="entry name" value="NAD(P)-binding Rossmann-fold domains"/>
    <property type="match status" value="1"/>
</dbReference>
<dbReference type="Proteomes" id="UP000005546">
    <property type="component" value="Unassembled WGS sequence"/>
</dbReference>
<comment type="caution">
    <text evidence="2">The sequence shown here is derived from an EMBL/GenBank/DDBJ whole genome shotgun (WGS) entry which is preliminary data.</text>
</comment>
<dbReference type="STRING" id="762982.HMPREF9442_01540"/>
<protein>
    <submittedName>
        <fullName evidence="2">NAD dependent epimerase/dehydratase family protein</fullName>
    </submittedName>
</protein>
<sequence length="345" mass="39829">MKILVTGASGFIGSFIVEKGLTEGHVIWAGMRATSSRNYLQDSRIRFVELDMEYPEILRPQLAACKAEFGGWDVIVHAAGATKCIRREDFFRTNTEGTRHFVDALRELDMAPGRFIFISSLSVFGAIREQAVRHATSDNPWIYAPIRENDTPRPNTAYGESKLEAERYLKSLKDFPYVILRPTGVYGPREKDYFVMAQSIKQHVDFSVGYRPQEITFVYVKDLVQAVFSAMVKDVIGREFFISDGNVYHSTEFSDLIRTELGHPFMLRIKAPVWFLRFVCAINGSFSTWRGRTTTLNRDKFHILCQRNWQCDIQPAVEELDFRPEYPLARGVKETMDWYKKEGWL</sequence>
<dbReference type="PANTHER" id="PTHR43245">
    <property type="entry name" value="BIFUNCTIONAL POLYMYXIN RESISTANCE PROTEIN ARNA"/>
    <property type="match status" value="1"/>
</dbReference>
<dbReference type="InterPro" id="IPR050177">
    <property type="entry name" value="Lipid_A_modif_metabolic_enz"/>
</dbReference>
<dbReference type="AlphaFoldDB" id="F3QTM2"/>
<gene>
    <name evidence="2" type="ORF">HMPREF9442_01540</name>
</gene>
<dbReference type="InterPro" id="IPR036291">
    <property type="entry name" value="NAD(P)-bd_dom_sf"/>
</dbReference>
<evidence type="ECO:0000313" key="3">
    <source>
        <dbReference type="Proteomes" id="UP000005546"/>
    </source>
</evidence>
<dbReference type="RefSeq" id="WP_008626692.1">
    <property type="nucleotide sequence ID" value="NZ_GL883837.1"/>
</dbReference>
<dbReference type="Pfam" id="PF01370">
    <property type="entry name" value="Epimerase"/>
    <property type="match status" value="1"/>
</dbReference>
<reference evidence="2 3" key="1">
    <citation type="submission" date="2011-02" db="EMBL/GenBank/DDBJ databases">
        <authorList>
            <person name="Weinstock G."/>
            <person name="Sodergren E."/>
            <person name="Clifton S."/>
            <person name="Fulton L."/>
            <person name="Fulton B."/>
            <person name="Courtney L."/>
            <person name="Fronick C."/>
            <person name="Harrison M."/>
            <person name="Strong C."/>
            <person name="Farmer C."/>
            <person name="Delahaunty K."/>
            <person name="Markovic C."/>
            <person name="Hall O."/>
            <person name="Minx P."/>
            <person name="Tomlinson C."/>
            <person name="Mitreva M."/>
            <person name="Hou S."/>
            <person name="Chen J."/>
            <person name="Wollam A."/>
            <person name="Pepin K.H."/>
            <person name="Johnson M."/>
            <person name="Bhonagiri V."/>
            <person name="Zhang X."/>
            <person name="Suruliraj S."/>
            <person name="Warren W."/>
            <person name="Chinwalla A."/>
            <person name="Mardis E.R."/>
            <person name="Wilson R.K."/>
        </authorList>
    </citation>
    <scope>NUCLEOTIDE SEQUENCE [LARGE SCALE GENOMIC DNA]</scope>
    <source>
        <strain evidence="2 3">YIT 11841</strain>
    </source>
</reference>
<dbReference type="PANTHER" id="PTHR43245:SF58">
    <property type="entry name" value="BLL5923 PROTEIN"/>
    <property type="match status" value="1"/>
</dbReference>
<proteinExistence type="predicted"/>